<sequence>MRHRGGRFFVEEIRAARQPLPGSVDDAIADIATIFHWPPSAYSAMPLAELASWREAARLRSGAADDE</sequence>
<accession>A0A2K4MJB3</accession>
<keyword evidence="2" id="KW-1185">Reference proteome</keyword>
<protein>
    <submittedName>
        <fullName evidence="1">GpE family phage tail protein</fullName>
    </submittedName>
</protein>
<dbReference type="InterPro" id="IPR009493">
    <property type="entry name" value="P2_GpE"/>
</dbReference>
<reference evidence="1 2" key="1">
    <citation type="submission" date="2018-01" db="EMBL/GenBank/DDBJ databases">
        <title>Genomic Sequence of Chromobacterium MWU13-2610 from wild cranberry bogs within the Cape Cod National Seashore.</title>
        <authorList>
            <person name="O'Hara-Hanley K."/>
            <person name="Soby S."/>
            <person name="Harrison A."/>
        </authorList>
    </citation>
    <scope>NUCLEOTIDE SEQUENCE [LARGE SCALE GENOMIC DNA]</scope>
    <source>
        <strain evidence="1 2">MWU13-2610</strain>
    </source>
</reference>
<dbReference type="RefSeq" id="WP_103321542.1">
    <property type="nucleotide sequence ID" value="NZ_PPTF01000078.1"/>
</dbReference>
<dbReference type="AlphaFoldDB" id="A0A2K4MJB3"/>
<evidence type="ECO:0000313" key="1">
    <source>
        <dbReference type="EMBL" id="POA97163.1"/>
    </source>
</evidence>
<organism evidence="1 2">
    <name type="scientific">Chromobacterium sinusclupearum</name>
    <dbReference type="NCBI Taxonomy" id="2077146"/>
    <lineage>
        <taxon>Bacteria</taxon>
        <taxon>Pseudomonadati</taxon>
        <taxon>Pseudomonadota</taxon>
        <taxon>Betaproteobacteria</taxon>
        <taxon>Neisseriales</taxon>
        <taxon>Chromobacteriaceae</taxon>
        <taxon>Chromobacterium</taxon>
    </lineage>
</organism>
<dbReference type="Proteomes" id="UP000236416">
    <property type="component" value="Unassembled WGS sequence"/>
</dbReference>
<name>A0A2K4MJB3_9NEIS</name>
<evidence type="ECO:0000313" key="2">
    <source>
        <dbReference type="Proteomes" id="UP000236416"/>
    </source>
</evidence>
<dbReference type="EMBL" id="PPTF01000078">
    <property type="protein sequence ID" value="POA97163.1"/>
    <property type="molecule type" value="Genomic_DNA"/>
</dbReference>
<gene>
    <name evidence="1" type="ORF">C2134_18370</name>
</gene>
<comment type="caution">
    <text evidence="1">The sequence shown here is derived from an EMBL/GenBank/DDBJ whole genome shotgun (WGS) entry which is preliminary data.</text>
</comment>
<proteinExistence type="predicted"/>
<dbReference type="Pfam" id="PF06528">
    <property type="entry name" value="Phage_P2_GpE"/>
    <property type="match status" value="1"/>
</dbReference>